<name>A0A835YFN3_9CHLO</name>
<dbReference type="InterPro" id="IPR036938">
    <property type="entry name" value="PAP2/HPO_sf"/>
</dbReference>
<dbReference type="Gene3D" id="1.20.144.10">
    <property type="entry name" value="Phosphatidic acid phosphatase type 2/haloperoxidase"/>
    <property type="match status" value="1"/>
</dbReference>
<dbReference type="OrthoDB" id="302705at2759"/>
<dbReference type="SMART" id="SM00014">
    <property type="entry name" value="acidPPc"/>
    <property type="match status" value="1"/>
</dbReference>
<evidence type="ECO:0000259" key="1">
    <source>
        <dbReference type="SMART" id="SM00014"/>
    </source>
</evidence>
<accession>A0A835YFN3</accession>
<proteinExistence type="predicted"/>
<dbReference type="Proteomes" id="UP000612055">
    <property type="component" value="Unassembled WGS sequence"/>
</dbReference>
<keyword evidence="3" id="KW-1185">Reference proteome</keyword>
<dbReference type="AlphaFoldDB" id="A0A835YFN3"/>
<gene>
    <name evidence="2" type="ORF">HYH03_000531</name>
</gene>
<dbReference type="InterPro" id="IPR000326">
    <property type="entry name" value="PAP2/HPO"/>
</dbReference>
<evidence type="ECO:0000313" key="3">
    <source>
        <dbReference type="Proteomes" id="UP000612055"/>
    </source>
</evidence>
<organism evidence="2 3">
    <name type="scientific">Edaphochlamys debaryana</name>
    <dbReference type="NCBI Taxonomy" id="47281"/>
    <lineage>
        <taxon>Eukaryota</taxon>
        <taxon>Viridiplantae</taxon>
        <taxon>Chlorophyta</taxon>
        <taxon>core chlorophytes</taxon>
        <taxon>Chlorophyceae</taxon>
        <taxon>CS clade</taxon>
        <taxon>Chlamydomonadales</taxon>
        <taxon>Chlamydomonadales incertae sedis</taxon>
        <taxon>Edaphochlamys</taxon>
    </lineage>
</organism>
<dbReference type="GO" id="GO:0042392">
    <property type="term" value="F:sphingosine-1-phosphate phosphatase activity"/>
    <property type="evidence" value="ECO:0007669"/>
    <property type="project" value="TreeGrafter"/>
</dbReference>
<reference evidence="2" key="1">
    <citation type="journal article" date="2020" name="bioRxiv">
        <title>Comparative genomics of Chlamydomonas.</title>
        <authorList>
            <person name="Craig R.J."/>
            <person name="Hasan A.R."/>
            <person name="Ness R.W."/>
            <person name="Keightley P.D."/>
        </authorList>
    </citation>
    <scope>NUCLEOTIDE SEQUENCE</scope>
    <source>
        <strain evidence="2">CCAP 11/70</strain>
    </source>
</reference>
<dbReference type="PANTHER" id="PTHR14969">
    <property type="entry name" value="SPHINGOSINE-1-PHOSPHATE PHOSPHOHYDROLASE"/>
    <property type="match status" value="1"/>
</dbReference>
<dbReference type="EMBL" id="JAEHOE010000001">
    <property type="protein sequence ID" value="KAG2502037.1"/>
    <property type="molecule type" value="Genomic_DNA"/>
</dbReference>
<dbReference type="SUPFAM" id="SSF48317">
    <property type="entry name" value="Acid phosphatase/Vanadium-dependent haloperoxidase"/>
    <property type="match status" value="1"/>
</dbReference>
<sequence length="220" mass="24234">MAPALTSFTCLHYEEGDVVGKVLAYSALLPYLLIIHHASKFYSRREIHEGVIVAGFIINEGIARVLKQLFAHARPAETCLVLNLCDSHGMPSSHTSCIAFGLALHGFLAARHPHGKSLGTRLADSCEVLGLVFAAWLTGLSRWYLGYHSWDQVVAGGVLGLALGAVWYQVLLWPVWTRVCATPLGTLLHLKSTWDVTDPLREEAAFFRGMANKDQRKKAQ</sequence>
<protein>
    <recommendedName>
        <fullName evidence="1">Phosphatidic acid phosphatase type 2/haloperoxidase domain-containing protein</fullName>
    </recommendedName>
</protein>
<feature type="domain" description="Phosphatidic acid phosphatase type 2/haloperoxidase" evidence="1">
    <location>
        <begin position="49"/>
        <end position="168"/>
    </location>
</feature>
<comment type="caution">
    <text evidence="2">The sequence shown here is derived from an EMBL/GenBank/DDBJ whole genome shotgun (WGS) entry which is preliminary data.</text>
</comment>
<evidence type="ECO:0000313" key="2">
    <source>
        <dbReference type="EMBL" id="KAG2502037.1"/>
    </source>
</evidence>
<dbReference type="Pfam" id="PF01569">
    <property type="entry name" value="PAP2"/>
    <property type="match status" value="1"/>
</dbReference>
<dbReference type="PANTHER" id="PTHR14969:SF13">
    <property type="entry name" value="AT30094P"/>
    <property type="match status" value="1"/>
</dbReference>